<accession>A0A975QM23</accession>
<keyword evidence="2" id="KW-1185">Reference proteome</keyword>
<organism evidence="1 2">
    <name type="scientific">Nocardiopsis eucommiae</name>
    <dbReference type="NCBI Taxonomy" id="2831970"/>
    <lineage>
        <taxon>Bacteria</taxon>
        <taxon>Bacillati</taxon>
        <taxon>Actinomycetota</taxon>
        <taxon>Actinomycetes</taxon>
        <taxon>Streptosporangiales</taxon>
        <taxon>Nocardiopsidaceae</taxon>
        <taxon>Nocardiopsis</taxon>
    </lineage>
</organism>
<dbReference type="KEGG" id="nec:KGD82_11855"/>
<evidence type="ECO:0000313" key="1">
    <source>
        <dbReference type="EMBL" id="QVJ02855.1"/>
    </source>
</evidence>
<name>A0A975QM23_9ACTN</name>
<reference evidence="1" key="1">
    <citation type="submission" date="2021-05" db="EMBL/GenBank/DDBJ databases">
        <authorList>
            <person name="Kaiqin L."/>
            <person name="Jian G."/>
        </authorList>
    </citation>
    <scope>NUCLEOTIDE SEQUENCE</scope>
    <source>
        <strain evidence="1">HDS5</strain>
    </source>
</reference>
<sequence>MDNEEPQIQSSEQYARYCATIRDLLRAAGLSVQDFDRETPEFLVIDDEELGMQVRLSPDRLANVEITLGEDMAEAFNTVRFAGHLVRLFELGRRFREDGTATL</sequence>
<dbReference type="EMBL" id="CP074402">
    <property type="protein sequence ID" value="QVJ02855.1"/>
    <property type="molecule type" value="Genomic_DNA"/>
</dbReference>
<evidence type="ECO:0000313" key="2">
    <source>
        <dbReference type="Proteomes" id="UP000682416"/>
    </source>
</evidence>
<gene>
    <name evidence="1" type="ORF">KGD82_11855</name>
</gene>
<protein>
    <submittedName>
        <fullName evidence="1">Uncharacterized protein</fullName>
    </submittedName>
</protein>
<proteinExistence type="predicted"/>
<dbReference type="AlphaFoldDB" id="A0A975QM23"/>
<dbReference type="Proteomes" id="UP000682416">
    <property type="component" value="Chromosome"/>
</dbReference>